<dbReference type="RefSeq" id="WP_111598544.1">
    <property type="nucleotide sequence ID" value="NZ_QLLL01000005.1"/>
</dbReference>
<accession>A0A327QJR3</accession>
<dbReference type="Proteomes" id="UP000249547">
    <property type="component" value="Unassembled WGS sequence"/>
</dbReference>
<keyword evidence="3" id="KW-1185">Reference proteome</keyword>
<evidence type="ECO:0000313" key="3">
    <source>
        <dbReference type="Proteomes" id="UP000249547"/>
    </source>
</evidence>
<protein>
    <submittedName>
        <fullName evidence="2">Uncharacterized protein</fullName>
    </submittedName>
</protein>
<keyword evidence="1" id="KW-0812">Transmembrane</keyword>
<dbReference type="OrthoDB" id="1349101at2"/>
<name>A0A327QJR3_9BACT</name>
<proteinExistence type="predicted"/>
<sequence length="237" mass="27591">MEKLLKEVRFLKIYSFVLTLVLCGFIFLSFKPLGKERFTEIDVERINVVEKDGQLKMVISNQARQHPGMFNNKPLPPRERQAGMIFFNSRGDECGGLIYDGNENENGMVYSVDQNQNDQVLQIQYNESRNGQQLRRTYGLKMWDRSDEFKMEKAIKEFAALDQIKDEQERKKAVQALRDKGYLGRERMFVGKTTDEEVGLFIRDNKGTPRIKIYVNKANEPVMEFLDEQGNKLKSAN</sequence>
<comment type="caution">
    <text evidence="2">The sequence shown here is derived from an EMBL/GenBank/DDBJ whole genome shotgun (WGS) entry which is preliminary data.</text>
</comment>
<evidence type="ECO:0000256" key="1">
    <source>
        <dbReference type="SAM" id="Phobius"/>
    </source>
</evidence>
<evidence type="ECO:0000313" key="2">
    <source>
        <dbReference type="EMBL" id="RAJ04248.1"/>
    </source>
</evidence>
<keyword evidence="1" id="KW-1133">Transmembrane helix</keyword>
<organism evidence="2 3">
    <name type="scientific">Chitinophaga skermanii</name>
    <dbReference type="NCBI Taxonomy" id="331697"/>
    <lineage>
        <taxon>Bacteria</taxon>
        <taxon>Pseudomonadati</taxon>
        <taxon>Bacteroidota</taxon>
        <taxon>Chitinophagia</taxon>
        <taxon>Chitinophagales</taxon>
        <taxon>Chitinophagaceae</taxon>
        <taxon>Chitinophaga</taxon>
    </lineage>
</organism>
<keyword evidence="1" id="KW-0472">Membrane</keyword>
<gene>
    <name evidence="2" type="ORF">LX64_03128</name>
</gene>
<reference evidence="2 3" key="1">
    <citation type="submission" date="2018-06" db="EMBL/GenBank/DDBJ databases">
        <title>Genomic Encyclopedia of Archaeal and Bacterial Type Strains, Phase II (KMG-II): from individual species to whole genera.</title>
        <authorList>
            <person name="Goeker M."/>
        </authorList>
    </citation>
    <scope>NUCLEOTIDE SEQUENCE [LARGE SCALE GENOMIC DNA]</scope>
    <source>
        <strain evidence="2 3">DSM 23857</strain>
    </source>
</reference>
<dbReference type="AlphaFoldDB" id="A0A327QJR3"/>
<feature type="transmembrane region" description="Helical" evidence="1">
    <location>
        <begin position="12"/>
        <end position="30"/>
    </location>
</feature>
<dbReference type="EMBL" id="QLLL01000005">
    <property type="protein sequence ID" value="RAJ04248.1"/>
    <property type="molecule type" value="Genomic_DNA"/>
</dbReference>